<dbReference type="AlphaFoldDB" id="A0A1D1ZH64"/>
<feature type="transmembrane region" description="Helical" evidence="2">
    <location>
        <begin position="156"/>
        <end position="174"/>
    </location>
</feature>
<dbReference type="NCBIfam" id="TIGR01571">
    <property type="entry name" value="A_thal_Cys_rich"/>
    <property type="match status" value="1"/>
</dbReference>
<keyword evidence="2" id="KW-0812">Transmembrane</keyword>
<keyword evidence="2" id="KW-1133">Transmembrane helix</keyword>
<feature type="compositionally biased region" description="Basic residues" evidence="1">
    <location>
        <begin position="49"/>
        <end position="60"/>
    </location>
</feature>
<organism evidence="3">
    <name type="scientific">Anthurium amnicola</name>
    <dbReference type="NCBI Taxonomy" id="1678845"/>
    <lineage>
        <taxon>Eukaryota</taxon>
        <taxon>Viridiplantae</taxon>
        <taxon>Streptophyta</taxon>
        <taxon>Embryophyta</taxon>
        <taxon>Tracheophyta</taxon>
        <taxon>Spermatophyta</taxon>
        <taxon>Magnoliopsida</taxon>
        <taxon>Liliopsida</taxon>
        <taxon>Araceae</taxon>
        <taxon>Pothoideae</taxon>
        <taxon>Potheae</taxon>
        <taxon>Anthurium</taxon>
    </lineage>
</organism>
<dbReference type="Pfam" id="PF04749">
    <property type="entry name" value="PLAC8"/>
    <property type="match status" value="1"/>
</dbReference>
<evidence type="ECO:0000256" key="2">
    <source>
        <dbReference type="SAM" id="Phobius"/>
    </source>
</evidence>
<accession>A0A1D1ZH64</accession>
<sequence>AHPLSALRICLRPNSLLPFACLHSHGALCRHEPSHQTSWLRPSAAADAHHHHHHDHHHHSPMAPITPSGAVSDAGGMVHRPLRLLRRHVQLYKPFISQALAILHVSFLRACFKDGSLICRFSVGATGCITCFCPCITFGQIAEIVDRGSTSCGVSGALYALIMHLTGCSCLYSFPYRSKLRRQYALPDTTCGDCLVHCCCEKCALCQEYRELQNRGFDMHIGWQANMESQVPGVIVPPANLGGMTR</sequence>
<evidence type="ECO:0000313" key="3">
    <source>
        <dbReference type="EMBL" id="JAT66199.1"/>
    </source>
</evidence>
<dbReference type="PANTHER" id="PTHR15907">
    <property type="entry name" value="DUF614 FAMILY PROTEIN-RELATED"/>
    <property type="match status" value="1"/>
</dbReference>
<feature type="region of interest" description="Disordered" evidence="1">
    <location>
        <begin position="40"/>
        <end position="65"/>
    </location>
</feature>
<dbReference type="InterPro" id="IPR006461">
    <property type="entry name" value="PLAC_motif_containing"/>
</dbReference>
<dbReference type="EMBL" id="GDJX01001737">
    <property type="protein sequence ID" value="JAT66199.1"/>
    <property type="molecule type" value="Transcribed_RNA"/>
</dbReference>
<proteinExistence type="predicted"/>
<evidence type="ECO:0000256" key="1">
    <source>
        <dbReference type="SAM" id="MobiDB-lite"/>
    </source>
</evidence>
<reference evidence="3" key="1">
    <citation type="submission" date="2015-07" db="EMBL/GenBank/DDBJ databases">
        <title>Transcriptome Assembly of Anthurium amnicola.</title>
        <authorList>
            <person name="Suzuki J."/>
        </authorList>
    </citation>
    <scope>NUCLEOTIDE SEQUENCE</scope>
</reference>
<name>A0A1D1ZH64_9ARAE</name>
<keyword evidence="2" id="KW-0472">Membrane</keyword>
<feature type="non-terminal residue" evidence="3">
    <location>
        <position position="1"/>
    </location>
</feature>
<protein>
    <submittedName>
        <fullName evidence="3">Protein PLANT CADMIUM RESISTANCE 2</fullName>
    </submittedName>
</protein>
<gene>
    <name evidence="3" type="primary">PCR2_3</name>
    <name evidence="3" type="ORF">g.68843</name>
</gene>